<evidence type="ECO:0000259" key="5">
    <source>
        <dbReference type="Pfam" id="PF13632"/>
    </source>
</evidence>
<evidence type="ECO:0000256" key="1">
    <source>
        <dbReference type="ARBA" id="ARBA00006739"/>
    </source>
</evidence>
<keyword evidence="3" id="KW-0808">Transferase</keyword>
<protein>
    <submittedName>
        <fullName evidence="6">Glycosyltransferase family 2 protein</fullName>
    </submittedName>
</protein>
<reference evidence="6 7" key="1">
    <citation type="journal article" date="2018" name="Sci. Rep.">
        <title>Rhizobium tumorigenes sp. nov., a novel plant tumorigenic bacterium isolated from cane gall tumors on thornless blackberry.</title>
        <authorList>
            <person name="Kuzmanovi N."/>
            <person name="Smalla K."/>
            <person name="Gronow S."/>
            <person name="PuBawska J."/>
        </authorList>
    </citation>
    <scope>NUCLEOTIDE SEQUENCE [LARGE SCALE GENOMIC DNA]</scope>
    <source>
        <strain evidence="6 7">1078</strain>
    </source>
</reference>
<name>A0AAF1KK36_9HYPH</name>
<feature type="transmembrane region" description="Helical" evidence="4">
    <location>
        <begin position="601"/>
        <end position="619"/>
    </location>
</feature>
<reference evidence="7" key="2">
    <citation type="journal article" date="2023" name="MicrobiologyOpen">
        <title>Genomics of the tumorigenes clade of the family Rhizobiaceae and description of Rhizobium rhododendri sp. nov.</title>
        <authorList>
            <person name="Kuzmanovic N."/>
            <person name="diCenzo G.C."/>
            <person name="Bunk B."/>
            <person name="Sproeer C."/>
            <person name="Fruehling A."/>
            <person name="Neumann-Schaal M."/>
            <person name="Overmann J."/>
            <person name="Smalla K."/>
        </authorList>
    </citation>
    <scope>NUCLEOTIDE SEQUENCE [LARGE SCALE GENOMIC DNA]</scope>
    <source>
        <strain evidence="7">1078</strain>
    </source>
</reference>
<keyword evidence="4" id="KW-0812">Transmembrane</keyword>
<feature type="domain" description="Glycosyltransferase 2-like" evidence="5">
    <location>
        <begin position="353"/>
        <end position="554"/>
    </location>
</feature>
<dbReference type="AlphaFoldDB" id="A0AAF1KK36"/>
<keyword evidence="4" id="KW-0472">Membrane</keyword>
<dbReference type="KEGG" id="rtu:PR017_00805"/>
<evidence type="ECO:0000256" key="4">
    <source>
        <dbReference type="SAM" id="Phobius"/>
    </source>
</evidence>
<evidence type="ECO:0000313" key="7">
    <source>
        <dbReference type="Proteomes" id="UP000249499"/>
    </source>
</evidence>
<dbReference type="InterPro" id="IPR029044">
    <property type="entry name" value="Nucleotide-diphossugar_trans"/>
</dbReference>
<evidence type="ECO:0000313" key="6">
    <source>
        <dbReference type="EMBL" id="WFR97368.1"/>
    </source>
</evidence>
<keyword evidence="2" id="KW-0328">Glycosyltransferase</keyword>
<evidence type="ECO:0000256" key="3">
    <source>
        <dbReference type="ARBA" id="ARBA00022679"/>
    </source>
</evidence>
<dbReference type="SUPFAM" id="SSF53448">
    <property type="entry name" value="Nucleotide-diphospho-sugar transferases"/>
    <property type="match status" value="1"/>
</dbReference>
<keyword evidence="7" id="KW-1185">Reference proteome</keyword>
<dbReference type="EMBL" id="CP117255">
    <property type="protein sequence ID" value="WFR97368.1"/>
    <property type="molecule type" value="Genomic_DNA"/>
</dbReference>
<dbReference type="Gene3D" id="3.90.550.10">
    <property type="entry name" value="Spore Coat Polysaccharide Biosynthesis Protein SpsA, Chain A"/>
    <property type="match status" value="1"/>
</dbReference>
<feature type="transmembrane region" description="Helical" evidence="4">
    <location>
        <begin position="564"/>
        <end position="589"/>
    </location>
</feature>
<dbReference type="Proteomes" id="UP000249499">
    <property type="component" value="Chromosome"/>
</dbReference>
<organism evidence="6 7">
    <name type="scientific">Rhizobium tumorigenes</name>
    <dbReference type="NCBI Taxonomy" id="2041385"/>
    <lineage>
        <taxon>Bacteria</taxon>
        <taxon>Pseudomonadati</taxon>
        <taxon>Pseudomonadota</taxon>
        <taxon>Alphaproteobacteria</taxon>
        <taxon>Hyphomicrobiales</taxon>
        <taxon>Rhizobiaceae</taxon>
        <taxon>Rhizobium/Agrobacterium group</taxon>
        <taxon>Rhizobium</taxon>
    </lineage>
</organism>
<dbReference type="InterPro" id="IPR001173">
    <property type="entry name" value="Glyco_trans_2-like"/>
</dbReference>
<feature type="transmembrane region" description="Helical" evidence="4">
    <location>
        <begin position="227"/>
        <end position="245"/>
    </location>
</feature>
<dbReference type="PANTHER" id="PTHR43630:SF1">
    <property type="entry name" value="POLY-BETA-1,6-N-ACETYL-D-GLUCOSAMINE SYNTHASE"/>
    <property type="match status" value="1"/>
</dbReference>
<dbReference type="PANTHER" id="PTHR43630">
    <property type="entry name" value="POLY-BETA-1,6-N-ACETYL-D-GLUCOSAMINE SYNTHASE"/>
    <property type="match status" value="1"/>
</dbReference>
<dbReference type="RefSeq" id="WP_111216671.1">
    <property type="nucleotide sequence ID" value="NZ_CP117255.1"/>
</dbReference>
<dbReference type="GO" id="GO:0016757">
    <property type="term" value="F:glycosyltransferase activity"/>
    <property type="evidence" value="ECO:0007669"/>
    <property type="project" value="UniProtKB-KW"/>
</dbReference>
<sequence>MRFGEYPPQAASTAAVALSDIIGEVLPADAALPVFFGRLQAEAGALQRIGIGRPYVETAATAALLNGTRIEQELLAGTLVKEDAYYGAMARVLRLPFTETIPGGSVIDIAGLDSQLLRPTTLRVNHPLHPPLTLIAPQIDRLEEVAVLLRRYPDLKHSLVVTTPGAIRAAVWQAGADRRVRKTVGDLFESQPGFSARVVFHGYQGFYAGVGLSLLMVGLVADPNTQTILHVLLSCSYLATLMLRGRAVFQRRRRRPRLAVDPCGPCPVYTVMIAVYGEAEIVPQLVTTLKRLDWPVSRLDIKFVCEADDGETIAALRAQTLGPQFEIVEVPPMHPRTKPKALTYALHGARGAYVAVYDAEDRPHPQQLREAHAKFRSAPADVACLQAPLIIGNGGESWISAMFALEYSALFRALLPMLAMYRMPLPLGGTSNHFRTDILRSSGAWDPFNVTEDADLGMRLYRLGYRSDVIDRQTIEDAPTGIAIWSRQRTRWFKGWLQTWLVLMRDPCGLQRQMGFKAFAIFQLLIGGMLLSSLGHPLIMLFLVRSMAAMLHMPTEAISMFDMTMFVIDFSNIFGSYAIFLLLGTAAMIEPEKKRIRWRWMTVPFYWMLVSIAAWRAVIELRTNPFHWHKTPHRPSTLVP</sequence>
<feature type="transmembrane region" description="Helical" evidence="4">
    <location>
        <begin position="205"/>
        <end position="221"/>
    </location>
</feature>
<proteinExistence type="inferred from homology"/>
<evidence type="ECO:0000256" key="2">
    <source>
        <dbReference type="ARBA" id="ARBA00022676"/>
    </source>
</evidence>
<gene>
    <name evidence="6" type="ORF">PR017_00805</name>
</gene>
<accession>A0AAF1KK36</accession>
<feature type="transmembrane region" description="Helical" evidence="4">
    <location>
        <begin position="519"/>
        <end position="544"/>
    </location>
</feature>
<keyword evidence="4" id="KW-1133">Transmembrane helix</keyword>
<comment type="similarity">
    <text evidence="1">Belongs to the glycosyltransferase 2 family.</text>
</comment>
<dbReference type="Pfam" id="PF13632">
    <property type="entry name" value="Glyco_trans_2_3"/>
    <property type="match status" value="1"/>
</dbReference>